<feature type="region of interest" description="Disordered" evidence="1">
    <location>
        <begin position="267"/>
        <end position="310"/>
    </location>
</feature>
<feature type="compositionally biased region" description="Polar residues" evidence="1">
    <location>
        <begin position="444"/>
        <end position="457"/>
    </location>
</feature>
<name>A0A8T2QC57_CERRI</name>
<feature type="region of interest" description="Disordered" evidence="1">
    <location>
        <begin position="435"/>
        <end position="462"/>
    </location>
</feature>
<dbReference type="AlphaFoldDB" id="A0A8T2QC57"/>
<evidence type="ECO:0000313" key="2">
    <source>
        <dbReference type="EMBL" id="KAH7281198.1"/>
    </source>
</evidence>
<feature type="region of interest" description="Disordered" evidence="1">
    <location>
        <begin position="341"/>
        <end position="361"/>
    </location>
</feature>
<evidence type="ECO:0000313" key="3">
    <source>
        <dbReference type="Proteomes" id="UP000825935"/>
    </source>
</evidence>
<feature type="compositionally biased region" description="Polar residues" evidence="1">
    <location>
        <begin position="120"/>
        <end position="161"/>
    </location>
</feature>
<sequence length="529" mass="57330">MEDYKAEIMPMDGPRLSFSQDDVNRSVALLKGQDGNVYVDERGLEGDEGDDDDDDADTEFSFEFSSCVSVDLPSPQKIRPAEELFFDGNLRLHHLKGHTTCGGKVYLPVAAVEKGEAEIENSSVQEENDKTSSTNDQFQVPHSAILTNTLHDSSPKTNQHLQGLHESPRSFSMSVEGSRDRPFRSCVSLNSSCCSSPTRLRASGSCSQPATTPTSPKDASAQRGSKFLQLFNMKKHANNTREPSFLFAESSSISARSRLSRTLWPFSRSNSAGESKSAQRVLPLPRRSKSAGESKSTSPSIVSTCGSHEHSIRQAVQRTGDDVAGSFSSIRKSACNIQTLGQQTGEKALPPRPNSSTKRGSSCFMLSNCNVDSITFSGPQPPLPSTPRSVPVSHSRRDVARSTEMQSSDVEDNLSVVVESNSCISTECNLVFESPGRKARSASVPKTSSQNGRQGSKTLGMYRCGPIPRGARAKDALNGDTGSVRVTPVLNMPACMTPSSKSKLFNVGNLFFKRERADRSYSMLVTADS</sequence>
<feature type="compositionally biased region" description="Polar residues" evidence="1">
    <location>
        <begin position="291"/>
        <end position="306"/>
    </location>
</feature>
<dbReference type="Proteomes" id="UP000825935">
    <property type="component" value="Chromosome 36"/>
</dbReference>
<organism evidence="2 3">
    <name type="scientific">Ceratopteris richardii</name>
    <name type="common">Triangle waterfern</name>
    <dbReference type="NCBI Taxonomy" id="49495"/>
    <lineage>
        <taxon>Eukaryota</taxon>
        <taxon>Viridiplantae</taxon>
        <taxon>Streptophyta</taxon>
        <taxon>Embryophyta</taxon>
        <taxon>Tracheophyta</taxon>
        <taxon>Polypodiopsida</taxon>
        <taxon>Polypodiidae</taxon>
        <taxon>Polypodiales</taxon>
        <taxon>Pteridineae</taxon>
        <taxon>Pteridaceae</taxon>
        <taxon>Parkerioideae</taxon>
        <taxon>Ceratopteris</taxon>
    </lineage>
</organism>
<proteinExistence type="predicted"/>
<feature type="region of interest" description="Disordered" evidence="1">
    <location>
        <begin position="117"/>
        <end position="176"/>
    </location>
</feature>
<dbReference type="EMBL" id="CM035441">
    <property type="protein sequence ID" value="KAH7281198.1"/>
    <property type="molecule type" value="Genomic_DNA"/>
</dbReference>
<evidence type="ECO:0000256" key="1">
    <source>
        <dbReference type="SAM" id="MobiDB-lite"/>
    </source>
</evidence>
<feature type="region of interest" description="Disordered" evidence="1">
    <location>
        <begin position="38"/>
        <end position="57"/>
    </location>
</feature>
<gene>
    <name evidence="2" type="ORF">KP509_36G035100</name>
</gene>
<feature type="compositionally biased region" description="Acidic residues" evidence="1">
    <location>
        <begin position="46"/>
        <end position="57"/>
    </location>
</feature>
<reference evidence="2" key="1">
    <citation type="submission" date="2021-08" db="EMBL/GenBank/DDBJ databases">
        <title>WGS assembly of Ceratopteris richardii.</title>
        <authorList>
            <person name="Marchant D.B."/>
            <person name="Chen G."/>
            <person name="Jenkins J."/>
            <person name="Shu S."/>
            <person name="Leebens-Mack J."/>
            <person name="Grimwood J."/>
            <person name="Schmutz J."/>
            <person name="Soltis P."/>
            <person name="Soltis D."/>
            <person name="Chen Z.-H."/>
        </authorList>
    </citation>
    <scope>NUCLEOTIDE SEQUENCE</scope>
    <source>
        <strain evidence="2">Whitten #5841</strain>
        <tissue evidence="2">Leaf</tissue>
    </source>
</reference>
<keyword evidence="3" id="KW-1185">Reference proteome</keyword>
<feature type="compositionally biased region" description="Polar residues" evidence="1">
    <location>
        <begin position="267"/>
        <end position="278"/>
    </location>
</feature>
<protein>
    <submittedName>
        <fullName evidence="2">Uncharacterized protein</fullName>
    </submittedName>
</protein>
<feature type="region of interest" description="Disordered" evidence="1">
    <location>
        <begin position="192"/>
        <end position="222"/>
    </location>
</feature>
<comment type="caution">
    <text evidence="2">The sequence shown here is derived from an EMBL/GenBank/DDBJ whole genome shotgun (WGS) entry which is preliminary data.</text>
</comment>
<feature type="compositionally biased region" description="Polar residues" evidence="1">
    <location>
        <begin position="204"/>
        <end position="217"/>
    </location>
</feature>
<accession>A0A8T2QC57</accession>
<feature type="region of interest" description="Disordered" evidence="1">
    <location>
        <begin position="375"/>
        <end position="411"/>
    </location>
</feature>